<dbReference type="Pfam" id="PF00005">
    <property type="entry name" value="ABC_tran"/>
    <property type="match status" value="1"/>
</dbReference>
<name>A0A3B0TMJ9_9ZZZZ</name>
<proteinExistence type="predicted"/>
<dbReference type="PANTHER" id="PTHR42855">
    <property type="entry name" value="ABC TRANSPORTER ATP-BINDING SUBUNIT"/>
    <property type="match status" value="1"/>
</dbReference>
<reference evidence="2" key="1">
    <citation type="submission" date="2018-06" db="EMBL/GenBank/DDBJ databases">
        <authorList>
            <person name="Zhirakovskaya E."/>
        </authorList>
    </citation>
    <scope>NUCLEOTIDE SEQUENCE</scope>
</reference>
<dbReference type="PANTHER" id="PTHR42855:SF1">
    <property type="entry name" value="ABC TRANSPORTER DOMAIN-CONTAINING PROTEIN"/>
    <property type="match status" value="1"/>
</dbReference>
<feature type="domain" description="ABC transporter" evidence="1">
    <location>
        <begin position="17"/>
        <end position="83"/>
    </location>
</feature>
<evidence type="ECO:0000313" key="2">
    <source>
        <dbReference type="EMBL" id="VAW19931.1"/>
    </source>
</evidence>
<dbReference type="EMBL" id="UOEN01000514">
    <property type="protein sequence ID" value="VAW19931.1"/>
    <property type="molecule type" value="Genomic_DNA"/>
</dbReference>
<gene>
    <name evidence="2" type="ORF">MNBD_BACTEROID05-1040</name>
</gene>
<organism evidence="2">
    <name type="scientific">hydrothermal vent metagenome</name>
    <dbReference type="NCBI Taxonomy" id="652676"/>
    <lineage>
        <taxon>unclassified sequences</taxon>
        <taxon>metagenomes</taxon>
        <taxon>ecological metagenomes</taxon>
    </lineage>
</organism>
<feature type="non-terminal residue" evidence="2">
    <location>
        <position position="86"/>
    </location>
</feature>
<dbReference type="Gene3D" id="3.40.50.300">
    <property type="entry name" value="P-loop containing nucleotide triphosphate hydrolases"/>
    <property type="match status" value="1"/>
</dbReference>
<sequence>MITVNNLSMGFTERQLFKDVTFSIFPKEKIGLTGPNGSGKTTLFSLILGQQQPVSGSVVVQKNINIGYLPQEVQFLSDKTVIEELT</sequence>
<dbReference type="AlphaFoldDB" id="A0A3B0TMJ9"/>
<dbReference type="GO" id="GO:0005524">
    <property type="term" value="F:ATP binding"/>
    <property type="evidence" value="ECO:0007669"/>
    <property type="project" value="InterPro"/>
</dbReference>
<accession>A0A3B0TMJ9</accession>
<dbReference type="InterPro" id="IPR051309">
    <property type="entry name" value="ABCF_ATPase"/>
</dbReference>
<protein>
    <recommendedName>
        <fullName evidence="1">ABC transporter domain-containing protein</fullName>
    </recommendedName>
</protein>
<evidence type="ECO:0000259" key="1">
    <source>
        <dbReference type="Pfam" id="PF00005"/>
    </source>
</evidence>
<dbReference type="InterPro" id="IPR003439">
    <property type="entry name" value="ABC_transporter-like_ATP-bd"/>
</dbReference>
<dbReference type="SUPFAM" id="SSF52540">
    <property type="entry name" value="P-loop containing nucleoside triphosphate hydrolases"/>
    <property type="match status" value="1"/>
</dbReference>
<dbReference type="InterPro" id="IPR027417">
    <property type="entry name" value="P-loop_NTPase"/>
</dbReference>
<dbReference type="GO" id="GO:0016887">
    <property type="term" value="F:ATP hydrolysis activity"/>
    <property type="evidence" value="ECO:0007669"/>
    <property type="project" value="InterPro"/>
</dbReference>